<dbReference type="Gene3D" id="3.90.550.10">
    <property type="entry name" value="Spore Coat Polysaccharide Biosynthesis Protein SpsA, Chain A"/>
    <property type="match status" value="1"/>
</dbReference>
<dbReference type="InterPro" id="IPR001173">
    <property type="entry name" value="Glyco_trans_2-like"/>
</dbReference>
<evidence type="ECO:0000256" key="2">
    <source>
        <dbReference type="ARBA" id="ARBA00022676"/>
    </source>
</evidence>
<dbReference type="PANTHER" id="PTHR43179">
    <property type="entry name" value="RHAMNOSYLTRANSFERASE WBBL"/>
    <property type="match status" value="1"/>
</dbReference>
<feature type="domain" description="Glycosyltransferase 2-like" evidence="5">
    <location>
        <begin position="77"/>
        <end position="245"/>
    </location>
</feature>
<sequence length="372" mass="40889">MNSPLSSDLIGPGVATPGVSHRPASAEPDPTTAMTVFWDQGLPVAQALTGIDGVTRRSQPATRGERPSMSPRPPSVSVVICTRDRPDELRRCLASLPSQTLRPLEVIVVDNASAGGATRAVAQDANVVYVREDRPGLDYARNTGAATAHGEIVAYTDDDVLLHPNWLQNLVAGFETPAIGAVTGLVLPAELATPAQLHFETYWSFARGYAPKDYTPQAFEAERRAFPAWEIGAGASMAFRREVFAKAGLFDERLDVGRAGCSGDSEFWHRLLAHGYVCRYEPSSVAFHYHRASEDGLARQLFSYMRGHSAALLVQFERNRRLGDLRRAFVSLPARYARRALRRSQPRDRFLGLEFRGYLSGLAFYLTGSRRA</sequence>
<evidence type="ECO:0000256" key="3">
    <source>
        <dbReference type="ARBA" id="ARBA00022679"/>
    </source>
</evidence>
<dbReference type="InterPro" id="IPR029044">
    <property type="entry name" value="Nucleotide-diphossugar_trans"/>
</dbReference>
<evidence type="ECO:0000313" key="6">
    <source>
        <dbReference type="EMBL" id="MBB3891680.1"/>
    </source>
</evidence>
<name>A0A840A2J4_9CAUL</name>
<proteinExistence type="inferred from homology"/>
<dbReference type="GO" id="GO:0016757">
    <property type="term" value="F:glycosyltransferase activity"/>
    <property type="evidence" value="ECO:0007669"/>
    <property type="project" value="UniProtKB-KW"/>
</dbReference>
<evidence type="ECO:0000259" key="5">
    <source>
        <dbReference type="Pfam" id="PF00535"/>
    </source>
</evidence>
<feature type="region of interest" description="Disordered" evidence="4">
    <location>
        <begin position="1"/>
        <end position="30"/>
    </location>
</feature>
<accession>A0A840A2J4</accession>
<dbReference type="RefSeq" id="WP_221221000.1">
    <property type="nucleotide sequence ID" value="NZ_JACIDK010000003.1"/>
</dbReference>
<comment type="caution">
    <text evidence="6">The sequence shown here is derived from an EMBL/GenBank/DDBJ whole genome shotgun (WGS) entry which is preliminary data.</text>
</comment>
<dbReference type="SUPFAM" id="SSF53448">
    <property type="entry name" value="Nucleotide-diphospho-sugar transferases"/>
    <property type="match status" value="1"/>
</dbReference>
<organism evidence="6 7">
    <name type="scientific">Phenylobacterium haematophilum</name>
    <dbReference type="NCBI Taxonomy" id="98513"/>
    <lineage>
        <taxon>Bacteria</taxon>
        <taxon>Pseudomonadati</taxon>
        <taxon>Pseudomonadota</taxon>
        <taxon>Alphaproteobacteria</taxon>
        <taxon>Caulobacterales</taxon>
        <taxon>Caulobacteraceae</taxon>
        <taxon>Phenylobacterium</taxon>
    </lineage>
</organism>
<dbReference type="AlphaFoldDB" id="A0A840A2J4"/>
<keyword evidence="3 6" id="KW-0808">Transferase</keyword>
<evidence type="ECO:0000313" key="7">
    <source>
        <dbReference type="Proteomes" id="UP000530564"/>
    </source>
</evidence>
<evidence type="ECO:0000256" key="1">
    <source>
        <dbReference type="ARBA" id="ARBA00006739"/>
    </source>
</evidence>
<keyword evidence="2" id="KW-0328">Glycosyltransferase</keyword>
<protein>
    <submittedName>
        <fullName evidence="6">GT2 family glycosyltransferase</fullName>
    </submittedName>
</protein>
<gene>
    <name evidence="6" type="ORF">GGQ61_002408</name>
</gene>
<evidence type="ECO:0000256" key="4">
    <source>
        <dbReference type="SAM" id="MobiDB-lite"/>
    </source>
</evidence>
<dbReference type="EMBL" id="JACIDK010000003">
    <property type="protein sequence ID" value="MBB3891680.1"/>
    <property type="molecule type" value="Genomic_DNA"/>
</dbReference>
<dbReference type="Pfam" id="PF00535">
    <property type="entry name" value="Glycos_transf_2"/>
    <property type="match status" value="1"/>
</dbReference>
<dbReference type="PANTHER" id="PTHR43179:SF12">
    <property type="entry name" value="GALACTOFURANOSYLTRANSFERASE GLFT2"/>
    <property type="match status" value="1"/>
</dbReference>
<feature type="region of interest" description="Disordered" evidence="4">
    <location>
        <begin position="52"/>
        <end position="76"/>
    </location>
</feature>
<keyword evidence="7" id="KW-1185">Reference proteome</keyword>
<reference evidence="6 7" key="1">
    <citation type="submission" date="2020-08" db="EMBL/GenBank/DDBJ databases">
        <title>Genomic Encyclopedia of Type Strains, Phase IV (KMG-IV): sequencing the most valuable type-strain genomes for metagenomic binning, comparative biology and taxonomic classification.</title>
        <authorList>
            <person name="Goeker M."/>
        </authorList>
    </citation>
    <scope>NUCLEOTIDE SEQUENCE [LARGE SCALE GENOMIC DNA]</scope>
    <source>
        <strain evidence="6 7">DSM 21793</strain>
    </source>
</reference>
<comment type="similarity">
    <text evidence="1">Belongs to the glycosyltransferase 2 family.</text>
</comment>
<dbReference type="Proteomes" id="UP000530564">
    <property type="component" value="Unassembled WGS sequence"/>
</dbReference>